<gene>
    <name evidence="2" type="ORF">M2152_001659</name>
</gene>
<evidence type="ECO:0000313" key="2">
    <source>
        <dbReference type="EMBL" id="MDH6181477.1"/>
    </source>
</evidence>
<protein>
    <submittedName>
        <fullName evidence="2">Uncharacterized protein</fullName>
    </submittedName>
</protein>
<feature type="compositionally biased region" description="Pro residues" evidence="1">
    <location>
        <begin position="1"/>
        <end position="10"/>
    </location>
</feature>
<name>A0ABT6KN89_9MICO</name>
<reference evidence="2 3" key="1">
    <citation type="submission" date="2023-04" db="EMBL/GenBank/DDBJ databases">
        <title>Genome Encyclopedia of Bacteria and Archaea VI: Functional Genomics of Type Strains.</title>
        <authorList>
            <person name="Whitman W."/>
        </authorList>
    </citation>
    <scope>NUCLEOTIDE SEQUENCE [LARGE SCALE GENOMIC DNA]</scope>
    <source>
        <strain evidence="2 3">SG_E_30_P1</strain>
    </source>
</reference>
<comment type="caution">
    <text evidence="2">The sequence shown here is derived from an EMBL/GenBank/DDBJ whole genome shotgun (WGS) entry which is preliminary data.</text>
</comment>
<keyword evidence="3" id="KW-1185">Reference proteome</keyword>
<dbReference type="RefSeq" id="WP_322133790.1">
    <property type="nucleotide sequence ID" value="NZ_CP085036.1"/>
</dbReference>
<evidence type="ECO:0000256" key="1">
    <source>
        <dbReference type="SAM" id="MobiDB-lite"/>
    </source>
</evidence>
<dbReference type="Proteomes" id="UP001160142">
    <property type="component" value="Unassembled WGS sequence"/>
</dbReference>
<feature type="region of interest" description="Disordered" evidence="1">
    <location>
        <begin position="1"/>
        <end position="26"/>
    </location>
</feature>
<accession>A0ABT6KN89</accession>
<sequence>MTDTPTPPVGAPFATGSTPPPPTSPGWAGAATAIHGLQQIARPMLMSLSPADFGTIAIDLRHQEYVWSVPLDQFPAEPSDVAVATYPIAGDDPGLAGPTLGLDPLLWLIGLHAFRGGRASWLRPGDKYRLKWWPELDLLTATDDQLHIVKTLAQALMTVEKTAQRARRPVEEVQQVVNALSLMSALRRIEGKGGSPVLPPMAGVVEAQPTRIRGRHVRRGG</sequence>
<dbReference type="EMBL" id="JARXVQ010000001">
    <property type="protein sequence ID" value="MDH6181477.1"/>
    <property type="molecule type" value="Genomic_DNA"/>
</dbReference>
<organism evidence="2 3">
    <name type="scientific">Antiquaquibacter oligotrophicus</name>
    <dbReference type="NCBI Taxonomy" id="2880260"/>
    <lineage>
        <taxon>Bacteria</taxon>
        <taxon>Bacillati</taxon>
        <taxon>Actinomycetota</taxon>
        <taxon>Actinomycetes</taxon>
        <taxon>Micrococcales</taxon>
        <taxon>Microbacteriaceae</taxon>
        <taxon>Antiquaquibacter</taxon>
    </lineage>
</organism>
<proteinExistence type="predicted"/>
<evidence type="ECO:0000313" key="3">
    <source>
        <dbReference type="Proteomes" id="UP001160142"/>
    </source>
</evidence>